<dbReference type="STRING" id="160492.XF_2510"/>
<dbReference type="EMBL" id="AE003849">
    <property type="protein sequence ID" value="AAF85308.1"/>
    <property type="molecule type" value="Genomic_DNA"/>
</dbReference>
<accession>Q9PAK5</accession>
<dbReference type="Proteomes" id="UP000000812">
    <property type="component" value="Chromosome"/>
</dbReference>
<dbReference type="KEGG" id="xfa:XF_2510"/>
<protein>
    <submittedName>
        <fullName evidence="2">Uncharacterized protein</fullName>
    </submittedName>
</protein>
<evidence type="ECO:0000313" key="2">
    <source>
        <dbReference type="EMBL" id="AAF85308.1"/>
    </source>
</evidence>
<reference evidence="2 3" key="1">
    <citation type="journal article" date="2000" name="Nature">
        <title>The genome sequence of the plant pathogen Xylella fastidiosa.</title>
        <authorList>
            <person name="Simpson A.J."/>
            <person name="Reinach F.C."/>
            <person name="Arruda P."/>
            <person name="Abreu F.A."/>
            <person name="Acencio M."/>
            <person name="Alvarenga R."/>
            <person name="Alves L.M."/>
            <person name="Araya J.E."/>
            <person name="Baia G.S."/>
            <person name="Baptista C.S."/>
            <person name="Barros M.H."/>
            <person name="Bonaccorsi E.D."/>
            <person name="Bordin S."/>
            <person name="Bove J.M."/>
            <person name="Briones M.R."/>
            <person name="Bueno M.R."/>
            <person name="Camargo A.A."/>
            <person name="Camargo L.E."/>
            <person name="Carraro D.M."/>
            <person name="Carrer H."/>
            <person name="Colauto N.B."/>
            <person name="Colombo C."/>
            <person name="Costa F.F."/>
            <person name="Costa M.C."/>
            <person name="Costa-Neto C.M."/>
            <person name="Coutinho L.L."/>
            <person name="Cristofani M."/>
            <person name="Dias-Neto E."/>
            <person name="Docena C."/>
            <person name="El-Dorry H."/>
            <person name="Facincani A.P."/>
            <person name="Ferreira A.J."/>
            <person name="Ferreira V.C."/>
            <person name="Ferro J.A."/>
            <person name="Fraga J.S."/>
            <person name="Franca S.C."/>
            <person name="Franco M.C."/>
            <person name="Frohme M."/>
            <person name="Furlan L.R."/>
            <person name="Garnier M."/>
            <person name="Goldman G.H."/>
            <person name="Goldman M.H."/>
            <person name="Gomes S.L."/>
            <person name="Gruber A."/>
            <person name="Ho P.L."/>
            <person name="Hoheisel J.D."/>
            <person name="Junqueira M.L."/>
            <person name="Kemper E.L."/>
            <person name="Kitajima J.P."/>
            <person name="Krieger J.E."/>
            <person name="Kuramae E.E."/>
            <person name="Laigret F."/>
            <person name="Lambais M.R."/>
            <person name="Leite L.C."/>
            <person name="Lemos E.G."/>
            <person name="Lemos M.V."/>
            <person name="Lopes S.A."/>
            <person name="Lopes C.R."/>
            <person name="Machado J.A."/>
            <person name="Machado M.A."/>
            <person name="Madeira A.M."/>
            <person name="Madeira H.M."/>
            <person name="Marino C.L."/>
            <person name="Marques M.V."/>
            <person name="Martins E.A."/>
            <person name="Martins E.M."/>
            <person name="Matsukuma A.Y."/>
            <person name="Menck C.F."/>
            <person name="Miracca E.C."/>
            <person name="Miyaki C.Y."/>
            <person name="Monteriro-Vitorello C.B."/>
            <person name="Moon D.H."/>
            <person name="Nagai M.A."/>
            <person name="Nascimento A.L."/>
            <person name="Netto L.E."/>
            <person name="Nhani A.Jr."/>
            <person name="Nobrega F.G."/>
            <person name="Nunes L.R."/>
            <person name="Oliveira M.A."/>
            <person name="de Oliveira M.C."/>
            <person name="de Oliveira R.C."/>
            <person name="Palmieri D.A."/>
            <person name="Paris A."/>
            <person name="Peixoto B.R."/>
            <person name="Pereira G.A."/>
            <person name="Pereira H.A.Jr."/>
            <person name="Pesquero J.B."/>
            <person name="Quaggio R.B."/>
            <person name="Roberto P.G."/>
            <person name="Rodrigues V."/>
            <person name="de M Rosa A.J."/>
            <person name="de Rosa V.E.Jr."/>
            <person name="de Sa R.G."/>
            <person name="Santelli R.V."/>
            <person name="Sawasaki H.E."/>
            <person name="da Silva A.C."/>
            <person name="da Silva A.M."/>
            <person name="da Silva F.R."/>
            <person name="da Silva W.A.Jr."/>
            <person name="da Silveira J.F."/>
            <person name="Silvestri M.L."/>
            <person name="Siqueira W.J."/>
            <person name="de Souza A.A."/>
            <person name="de Souza A.P."/>
            <person name="Terenzi M.F."/>
            <person name="Truffi D."/>
            <person name="Tsai S.M."/>
            <person name="Tsuhako M.H."/>
            <person name="Vallada H."/>
            <person name="Van Sluys M.A."/>
            <person name="Verjovski-Almeida S."/>
            <person name="Vettore A.L."/>
            <person name="Zago M.A."/>
            <person name="Zatz M."/>
            <person name="Meidanis J."/>
            <person name="Setubal J.C."/>
        </authorList>
    </citation>
    <scope>NUCLEOTIDE SEQUENCE [LARGE SCALE GENOMIC DNA]</scope>
    <source>
        <strain evidence="2 3">9a5c</strain>
    </source>
</reference>
<dbReference type="PIR" id="F82549">
    <property type="entry name" value="F82549"/>
</dbReference>
<feature type="region of interest" description="Disordered" evidence="1">
    <location>
        <begin position="176"/>
        <end position="202"/>
    </location>
</feature>
<proteinExistence type="predicted"/>
<dbReference type="AlphaFoldDB" id="Q9PAK5"/>
<dbReference type="HOGENOM" id="CLU_075079_0_0_6"/>
<sequence length="303" mass="34314">MGRIGIHRFITKGYSMSLERSNTAHQTAHRLNELQRFAICFAPRDARLDCAKRRSLSKGSSITAAFNRSSSALAWYSWTRSSSIETGTRARVRSKPSRRIGHLRKCRANRNWVGANLPVELVFPINQITTGDRHGRKSIRCSTAYECSLEPIYHREISPPRWPFWQPRVLDLHARGHGKPLPFSSSRRPTPARRNSNPANRFPHSTQCGCLCNRNHQRRTTFGNRERKEVENSGLGCIGHLLPVVCGGSAEDVGADNLKELKPCRRNARLTPLTYRWLFDLKHSCHSSSATKGIDDLICVHTP</sequence>
<evidence type="ECO:0000313" key="3">
    <source>
        <dbReference type="Proteomes" id="UP000000812"/>
    </source>
</evidence>
<feature type="compositionally biased region" description="Polar residues" evidence="1">
    <location>
        <begin position="183"/>
        <end position="202"/>
    </location>
</feature>
<evidence type="ECO:0000256" key="1">
    <source>
        <dbReference type="SAM" id="MobiDB-lite"/>
    </source>
</evidence>
<gene>
    <name evidence="2" type="ordered locus">XF_2510</name>
</gene>
<organism evidence="2 3">
    <name type="scientific">Xylella fastidiosa (strain 9a5c)</name>
    <dbReference type="NCBI Taxonomy" id="160492"/>
    <lineage>
        <taxon>Bacteria</taxon>
        <taxon>Pseudomonadati</taxon>
        <taxon>Pseudomonadota</taxon>
        <taxon>Gammaproteobacteria</taxon>
        <taxon>Lysobacterales</taxon>
        <taxon>Lysobacteraceae</taxon>
        <taxon>Xylella</taxon>
    </lineage>
</organism>
<name>Q9PAK5_XYLFA</name>